<evidence type="ECO:0000313" key="1">
    <source>
        <dbReference type="EMBL" id="KAK9322227.1"/>
    </source>
</evidence>
<evidence type="ECO:0000313" key="2">
    <source>
        <dbReference type="Proteomes" id="UP001489719"/>
    </source>
</evidence>
<comment type="caution">
    <text evidence="1">The sequence shown here is derived from an EMBL/GenBank/DDBJ whole genome shotgun (WGS) entry which is preliminary data.</text>
</comment>
<keyword evidence="2" id="KW-1185">Reference proteome</keyword>
<gene>
    <name evidence="1" type="ORF">V1517DRAFT_308215</name>
</gene>
<reference evidence="2" key="1">
    <citation type="journal article" date="2024" name="Front. Bioeng. Biotechnol.">
        <title>Genome-scale model development and genomic sequencing of the oleaginous clade Lipomyces.</title>
        <authorList>
            <person name="Czajka J.J."/>
            <person name="Han Y."/>
            <person name="Kim J."/>
            <person name="Mondo S.J."/>
            <person name="Hofstad B.A."/>
            <person name="Robles A."/>
            <person name="Haridas S."/>
            <person name="Riley R."/>
            <person name="LaButti K."/>
            <person name="Pangilinan J."/>
            <person name="Andreopoulos W."/>
            <person name="Lipzen A."/>
            <person name="Yan J."/>
            <person name="Wang M."/>
            <person name="Ng V."/>
            <person name="Grigoriev I.V."/>
            <person name="Spatafora J.W."/>
            <person name="Magnuson J.K."/>
            <person name="Baker S.E."/>
            <person name="Pomraning K.R."/>
        </authorList>
    </citation>
    <scope>NUCLEOTIDE SEQUENCE [LARGE SCALE GENOMIC DNA]</scope>
    <source>
        <strain evidence="2">CBS 10300</strain>
    </source>
</reference>
<sequence>MPSRHASVATVTVPPVGGSTLTASINLSNAMRPPSTTRLGRKRKVGDASNGEQAGVEEALAVRREKENAGGRANAAPETARRRRAAAVAAETKILESSRKNKKGRKAPAEDDDGFVFTRVRNIPPPSPPDASPVPAKNGIPKRNATQASNIATFDNANLSRKAFSFEDESPILEASKPSPPPSHLSTKKAFNLDSTQSFSEESQTTVVSLPLTDTPMIRRNQQLRQQAPNGRRSSLGLRGKRASSLSNRLVAVPHADISSEDFYKHLDSDLPDPHRMKQLLTWCAHRSMEETKGLAKERWAHSPAAAIARVIEEQLLRDLTDGKISTSWWNRPVCPGFVIDRSVINDFQDDEGRLKKPNPQNIANLAKIDEFKKRLERLRAEKKAWAEVEADIKPIVPPSSNIDVSLLLPKEAAFLSRQAGMTADESQPSAEAITLAAKDVELHVDSLRHSMHSVHSLSVAAEKYADQVLRDVASAMAKTEQKARTIAGTEGVGMREILQTLTKVDRL</sequence>
<name>A0ACC3TMY9_9ASCO</name>
<organism evidence="1 2">
    <name type="scientific">Lipomyces orientalis</name>
    <dbReference type="NCBI Taxonomy" id="1233043"/>
    <lineage>
        <taxon>Eukaryota</taxon>
        <taxon>Fungi</taxon>
        <taxon>Dikarya</taxon>
        <taxon>Ascomycota</taxon>
        <taxon>Saccharomycotina</taxon>
        <taxon>Lipomycetes</taxon>
        <taxon>Lipomycetales</taxon>
        <taxon>Lipomycetaceae</taxon>
        <taxon>Lipomyces</taxon>
    </lineage>
</organism>
<dbReference type="EMBL" id="MU970081">
    <property type="protein sequence ID" value="KAK9322227.1"/>
    <property type="molecule type" value="Genomic_DNA"/>
</dbReference>
<proteinExistence type="predicted"/>
<accession>A0ACC3TMY9</accession>
<protein>
    <submittedName>
        <fullName evidence="1">Mis12-Mtw1 protein family-domain-containing protein</fullName>
    </submittedName>
</protein>
<dbReference type="Proteomes" id="UP001489719">
    <property type="component" value="Unassembled WGS sequence"/>
</dbReference>